<reference evidence="2 3" key="1">
    <citation type="submission" date="2016-11" db="EMBL/GenBank/DDBJ databases">
        <authorList>
            <person name="Jaros S."/>
            <person name="Januszkiewicz K."/>
            <person name="Wedrychowicz H."/>
        </authorList>
    </citation>
    <scope>NUCLEOTIDE SEQUENCE [LARGE SCALE GENOMIC DNA]</scope>
    <source>
        <strain evidence="2 3">DSM 24787</strain>
    </source>
</reference>
<feature type="domain" description="N-acetyltransferase" evidence="1">
    <location>
        <begin position="6"/>
        <end position="153"/>
    </location>
</feature>
<sequence length="172" mass="18974">MQPNSVIIQQETKVDHKFVFEIHKQAFRGEEEAILVDRLRTSPVYVPSLSLVAIIGHRIAGHILFTEIKIGKRNVHALALAPLAVLPEFQHQGIGGMLIREGLSKAAEAGYGSVIVLGHEHYYPKFGFVPASRWGITSPFDVPDNVFMGMELFPGALDGVSGMVEYAPEFLH</sequence>
<dbReference type="AlphaFoldDB" id="A0A1N6DR27"/>
<dbReference type="Gene3D" id="3.40.630.30">
    <property type="match status" value="1"/>
</dbReference>
<name>A0A1N6DR27_9BACT</name>
<dbReference type="GO" id="GO:0016747">
    <property type="term" value="F:acyltransferase activity, transferring groups other than amino-acyl groups"/>
    <property type="evidence" value="ECO:0007669"/>
    <property type="project" value="InterPro"/>
</dbReference>
<organism evidence="2 3">
    <name type="scientific">Chitinophaga niabensis</name>
    <dbReference type="NCBI Taxonomy" id="536979"/>
    <lineage>
        <taxon>Bacteria</taxon>
        <taxon>Pseudomonadati</taxon>
        <taxon>Bacteroidota</taxon>
        <taxon>Chitinophagia</taxon>
        <taxon>Chitinophagales</taxon>
        <taxon>Chitinophagaceae</taxon>
        <taxon>Chitinophaga</taxon>
    </lineage>
</organism>
<accession>A0A1N6DR27</accession>
<dbReference type="RefSeq" id="WP_074238184.1">
    <property type="nucleotide sequence ID" value="NZ_FSRA01000001.1"/>
</dbReference>
<evidence type="ECO:0000313" key="2">
    <source>
        <dbReference type="EMBL" id="SIN73134.1"/>
    </source>
</evidence>
<dbReference type="InterPro" id="IPR000182">
    <property type="entry name" value="GNAT_dom"/>
</dbReference>
<dbReference type="OrthoDB" id="9797178at2"/>
<dbReference type="Proteomes" id="UP000185003">
    <property type="component" value="Unassembled WGS sequence"/>
</dbReference>
<evidence type="ECO:0000313" key="3">
    <source>
        <dbReference type="Proteomes" id="UP000185003"/>
    </source>
</evidence>
<keyword evidence="3" id="KW-1185">Reference proteome</keyword>
<dbReference type="Pfam" id="PF00583">
    <property type="entry name" value="Acetyltransf_1"/>
    <property type="match status" value="1"/>
</dbReference>
<proteinExistence type="predicted"/>
<gene>
    <name evidence="2" type="ORF">SAMN04488055_1002</name>
</gene>
<dbReference type="EMBL" id="FSRA01000001">
    <property type="protein sequence ID" value="SIN73134.1"/>
    <property type="molecule type" value="Genomic_DNA"/>
</dbReference>
<evidence type="ECO:0000259" key="1">
    <source>
        <dbReference type="PROSITE" id="PS51186"/>
    </source>
</evidence>
<dbReference type="PROSITE" id="PS51186">
    <property type="entry name" value="GNAT"/>
    <property type="match status" value="1"/>
</dbReference>
<dbReference type="CDD" id="cd04301">
    <property type="entry name" value="NAT_SF"/>
    <property type="match status" value="1"/>
</dbReference>
<protein>
    <submittedName>
        <fullName evidence="2">Putative acetyltransferase</fullName>
    </submittedName>
</protein>
<dbReference type="InterPro" id="IPR016181">
    <property type="entry name" value="Acyl_CoA_acyltransferase"/>
</dbReference>
<keyword evidence="2" id="KW-0808">Transferase</keyword>
<dbReference type="STRING" id="536979.SAMN04488055_1002"/>
<dbReference type="SUPFAM" id="SSF55729">
    <property type="entry name" value="Acyl-CoA N-acyltransferases (Nat)"/>
    <property type="match status" value="1"/>
</dbReference>